<dbReference type="PROSITE" id="PS50082">
    <property type="entry name" value="WD_REPEATS_2"/>
    <property type="match status" value="2"/>
</dbReference>
<evidence type="ECO:0000313" key="8">
    <source>
        <dbReference type="Proteomes" id="UP001281761"/>
    </source>
</evidence>
<evidence type="ECO:0000313" key="7">
    <source>
        <dbReference type="EMBL" id="KAK2964659.1"/>
    </source>
</evidence>
<comment type="caution">
    <text evidence="7">The sequence shown here is derived from an EMBL/GenBank/DDBJ whole genome shotgun (WGS) entry which is preliminary data.</text>
</comment>
<accession>A0ABQ9YLN1</accession>
<reference evidence="7 8" key="1">
    <citation type="journal article" date="2022" name="bioRxiv">
        <title>Genomics of Preaxostyla Flagellates Illuminates Evolutionary Transitions and the Path Towards Mitochondrial Loss.</title>
        <authorList>
            <person name="Novak L.V.F."/>
            <person name="Treitli S.C."/>
            <person name="Pyrih J."/>
            <person name="Halakuc P."/>
            <person name="Pipaliya S.V."/>
            <person name="Vacek V."/>
            <person name="Brzon O."/>
            <person name="Soukal P."/>
            <person name="Eme L."/>
            <person name="Dacks J.B."/>
            <person name="Karnkowska A."/>
            <person name="Elias M."/>
            <person name="Hampl V."/>
        </authorList>
    </citation>
    <scope>NUCLEOTIDE SEQUENCE [LARGE SCALE GENOMIC DNA]</scope>
    <source>
        <strain evidence="7">NAU3</strain>
        <tissue evidence="7">Gut</tissue>
    </source>
</reference>
<gene>
    <name evidence="7" type="ORF">BLNAU_576</name>
</gene>
<evidence type="ECO:0000256" key="2">
    <source>
        <dbReference type="ARBA" id="ARBA00023110"/>
    </source>
</evidence>
<dbReference type="InterPro" id="IPR036322">
    <property type="entry name" value="WD40_repeat_dom_sf"/>
</dbReference>
<dbReference type="InterPro" id="IPR015943">
    <property type="entry name" value="WD40/YVTN_repeat-like_dom_sf"/>
</dbReference>
<dbReference type="PANTHER" id="PTHR45625">
    <property type="entry name" value="PEPTIDYL-PROLYL CIS-TRANS ISOMERASE-RELATED"/>
    <property type="match status" value="1"/>
</dbReference>
<feature type="domain" description="PPIase cyclophilin-type" evidence="6">
    <location>
        <begin position="499"/>
        <end position="653"/>
    </location>
</feature>
<evidence type="ECO:0000256" key="5">
    <source>
        <dbReference type="SAM" id="MobiDB-lite"/>
    </source>
</evidence>
<dbReference type="SUPFAM" id="SSF50891">
    <property type="entry name" value="Cyclophilin-like"/>
    <property type="match status" value="1"/>
</dbReference>
<dbReference type="PANTHER" id="PTHR45625:SF4">
    <property type="entry name" value="PEPTIDYLPROLYL ISOMERASE DOMAIN AND WD REPEAT-CONTAINING PROTEIN 1"/>
    <property type="match status" value="1"/>
</dbReference>
<dbReference type="InterPro" id="IPR020892">
    <property type="entry name" value="Cyclophilin-type_PPIase_CS"/>
</dbReference>
<organism evidence="7 8">
    <name type="scientific">Blattamonas nauphoetae</name>
    <dbReference type="NCBI Taxonomy" id="2049346"/>
    <lineage>
        <taxon>Eukaryota</taxon>
        <taxon>Metamonada</taxon>
        <taxon>Preaxostyla</taxon>
        <taxon>Oxymonadida</taxon>
        <taxon>Blattamonas</taxon>
    </lineage>
</organism>
<dbReference type="EC" id="5.2.1.8" evidence="1"/>
<evidence type="ECO:0000256" key="3">
    <source>
        <dbReference type="ARBA" id="ARBA00023235"/>
    </source>
</evidence>
<dbReference type="GO" id="GO:0003755">
    <property type="term" value="F:peptidyl-prolyl cis-trans isomerase activity"/>
    <property type="evidence" value="ECO:0007669"/>
    <property type="project" value="UniProtKB-EC"/>
</dbReference>
<dbReference type="PROSITE" id="PS50072">
    <property type="entry name" value="CSA_PPIASE_2"/>
    <property type="match status" value="1"/>
</dbReference>
<keyword evidence="4" id="KW-0853">WD repeat</keyword>
<dbReference type="EMBL" id="JARBJD010000002">
    <property type="protein sequence ID" value="KAK2964659.1"/>
    <property type="molecule type" value="Genomic_DNA"/>
</dbReference>
<dbReference type="SMART" id="SM00320">
    <property type="entry name" value="WD40"/>
    <property type="match status" value="3"/>
</dbReference>
<dbReference type="PROSITE" id="PS00170">
    <property type="entry name" value="CSA_PPIASE_1"/>
    <property type="match status" value="1"/>
</dbReference>
<evidence type="ECO:0000259" key="6">
    <source>
        <dbReference type="PROSITE" id="PS50072"/>
    </source>
</evidence>
<keyword evidence="3 7" id="KW-0413">Isomerase</keyword>
<dbReference type="SUPFAM" id="SSF50978">
    <property type="entry name" value="WD40 repeat-like"/>
    <property type="match status" value="1"/>
</dbReference>
<dbReference type="Pfam" id="PF00400">
    <property type="entry name" value="WD40"/>
    <property type="match status" value="2"/>
</dbReference>
<feature type="repeat" description="WD" evidence="4">
    <location>
        <begin position="135"/>
        <end position="176"/>
    </location>
</feature>
<keyword evidence="8" id="KW-1185">Reference proteome</keyword>
<feature type="compositionally biased region" description="Basic and acidic residues" evidence="5">
    <location>
        <begin position="7"/>
        <end position="16"/>
    </location>
</feature>
<dbReference type="Proteomes" id="UP001281761">
    <property type="component" value="Unassembled WGS sequence"/>
</dbReference>
<dbReference type="CDD" id="cd01927">
    <property type="entry name" value="cyclophilin_WD40"/>
    <property type="match status" value="1"/>
</dbReference>
<proteinExistence type="predicted"/>
<feature type="repeat" description="WD" evidence="4">
    <location>
        <begin position="92"/>
        <end position="122"/>
    </location>
</feature>
<dbReference type="Pfam" id="PF00160">
    <property type="entry name" value="Pro_isomerase"/>
    <property type="match status" value="1"/>
</dbReference>
<evidence type="ECO:0000256" key="1">
    <source>
        <dbReference type="ARBA" id="ARBA00013194"/>
    </source>
</evidence>
<dbReference type="InterPro" id="IPR001680">
    <property type="entry name" value="WD40_rpt"/>
</dbReference>
<dbReference type="InterPro" id="IPR002130">
    <property type="entry name" value="Cyclophilin-type_PPIase_dom"/>
</dbReference>
<keyword evidence="2" id="KW-0697">Rotamase</keyword>
<dbReference type="Gene3D" id="2.40.100.10">
    <property type="entry name" value="Cyclophilin-like"/>
    <property type="match status" value="1"/>
</dbReference>
<dbReference type="InterPro" id="IPR029000">
    <property type="entry name" value="Cyclophilin-like_dom_sf"/>
</dbReference>
<feature type="region of interest" description="Disordered" evidence="5">
    <location>
        <begin position="1"/>
        <end position="46"/>
    </location>
</feature>
<protein>
    <recommendedName>
        <fullName evidence="1">peptidylprolyl isomerase</fullName>
        <ecNumber evidence="1">5.2.1.8</ecNumber>
    </recommendedName>
</protein>
<dbReference type="Gene3D" id="2.130.10.10">
    <property type="entry name" value="YVTN repeat-like/Quinoprotein amine dehydrogenase"/>
    <property type="match status" value="2"/>
</dbReference>
<dbReference type="InterPro" id="IPR044666">
    <property type="entry name" value="Cyclophilin_A-like"/>
</dbReference>
<dbReference type="PRINTS" id="PR00153">
    <property type="entry name" value="CSAPPISMRASE"/>
</dbReference>
<name>A0ABQ9YLN1_9EUKA</name>
<evidence type="ECO:0000256" key="4">
    <source>
        <dbReference type="PROSITE-ProRule" id="PRU00221"/>
    </source>
</evidence>
<sequence length="654" mass="72873">MIAGGEECFRGKEDPLTKFGSMSQDGRKPPLNETEEEPLNYDIQPVKRQAIGEDEPTLTQPEKELPQNTSIFRSINPIAEQALPNATMYEKSFKHLDVITHVKITPTNYLITASKDGVVKFWRKLPGKVLFIKSFQAHSGPVTGLSVSQDGVYMITCSPDKYLKTYDVVSFDVIRLSQLDFTPKLCAVTKRPREGSVNVMVSDLYSQTLRIFDAIGEDDEGRVFENALKAPAVCLHYLSFLHAVVVADSEGRIDILDASNPQYPPSGLKFGMAEKTDLHSLHKNNIKVLSLEPSKDGRRFSVFGSDRVLRVFDTLTGQILVTFHEDFETIQAEHKRQKLLDLDDAEFGHRLNVERQVEKEVTQGGSSWQAIFDETGEYIMYGTHIGIKVYHITTRSLICVLGSHESSLRILSMTLFQGVPDIPPTLIGTVELQKLGIEKDKIGKPDPTLFCTALGKDRFYCFSRREPAEESDYTRNVMNERPSTEEVTLNQIEAAPAQLAHSAILHTTMGDVTVSLYPDDTPKAVENFVVHSKNGYYNNLIFHRVIKGFMIQGGDPLSSGNGGTSIWGTDFDDEIVPTLRFDKPFILAMANAGPNTNGSQFFITTVATPWLNGKHTIFGRVVTGTDVISRIENVETGANDKPVKDVRIMSITIT</sequence>